<keyword evidence="3" id="KW-1185">Reference proteome</keyword>
<gene>
    <name evidence="2" type="ORF">GuLV2_gp1</name>
</gene>
<proteinExistence type="predicted"/>
<dbReference type="EMBL" id="MZ209782">
    <property type="protein sequence ID" value="UHK03041.1"/>
    <property type="molecule type" value="Viral_cRNA"/>
</dbReference>
<reference evidence="2 3" key="1">
    <citation type="submission" date="2021-05" db="EMBL/GenBank/DDBJ databases">
        <authorList>
            <person name="Feng G."/>
        </authorList>
    </citation>
    <scope>NUCLEOTIDE SEQUENCE [LARGE SCALE GENOMIC DNA]</scope>
    <source>
        <strain evidence="2">YZZGZ272518</strain>
    </source>
</reference>
<keyword evidence="1" id="KW-1133">Transmembrane helix</keyword>
<sequence length="588" mass="66762">MSHLNMIQLVVITLLWTCGNPSPLDKSYSNIGLSVEVEGQIMMSSDVISIPAVLSMNWVKSLFNESVTLTQCERTSKDLYNKVRSEILDALDYNLGTILSKSETQAYQDKLCEHEPDFCYLTNSTSRLRNKRFIFTAGAALGAGMGAFGYWLYDKIAGNSATEAIKTLKDHHNVLVEKVNMQDQAILRISATLKELWSVAIQAKEEITRLKTRYTCLEDETHIITKTLPYISIIPNQFHRAINDLLRGKVSPDLISYNQLKEFLKNTIQFEDTVYREEGALFYQLSHSIPVEVDLSQHLITFLIQVPKITFESTGILYKLNNFGVHLKNIATRVRLPDYIARFRMPDRSTMYSTITETQCEKSPGLWLCGQSAFDFSYNPHCIIGILKDNSTLKCSLESRLNYIDPDILVTKSVVFYHSETVTTTFFNITGGGKSSRLELPHENKTRMVALSTFDTMVVGAYHIEGHRRAQFTSPIMAAADGLNLESTIDPSYLDDNGWKDLEGIEGHMQALEKIVHQSIHTEIHPLSLPMLKSSTISIVASILLVLSLITCAMVGYRKYMKYQYQKKIKLETLKKMSELEEQYQIMK</sequence>
<organism evidence="2 3">
    <name type="scientific">Guiyang lispivirus 2</name>
    <dbReference type="NCBI Taxonomy" id="2905571"/>
    <lineage>
        <taxon>Viruses</taxon>
        <taxon>Riboviria</taxon>
        <taxon>Orthornavirae</taxon>
        <taxon>Negarnaviricota</taxon>
        <taxon>Haploviricotina</taxon>
        <taxon>Monjiviricetes</taxon>
        <taxon>Mononegavirales</taxon>
        <taxon>Lispiviridae</taxon>
        <taxon>Aranbvirus</taxon>
        <taxon>Aranbvirus guiyangense</taxon>
    </lineage>
</organism>
<evidence type="ECO:0000313" key="2">
    <source>
        <dbReference type="EMBL" id="UHK03041.1"/>
    </source>
</evidence>
<name>A0AAX2ZNI3_9MONO</name>
<keyword evidence="1" id="KW-0472">Membrane</keyword>
<protein>
    <recommendedName>
        <fullName evidence="4">Glycoprotein</fullName>
    </recommendedName>
</protein>
<accession>A0AAX2ZNI3</accession>
<evidence type="ECO:0000313" key="3">
    <source>
        <dbReference type="Proteomes" id="UP001157429"/>
    </source>
</evidence>
<keyword evidence="1" id="KW-0812">Transmembrane</keyword>
<evidence type="ECO:0000256" key="1">
    <source>
        <dbReference type="SAM" id="Phobius"/>
    </source>
</evidence>
<evidence type="ECO:0008006" key="4">
    <source>
        <dbReference type="Google" id="ProtNLM"/>
    </source>
</evidence>
<feature type="transmembrane region" description="Helical" evidence="1">
    <location>
        <begin position="537"/>
        <end position="557"/>
    </location>
</feature>
<feature type="transmembrane region" description="Helical" evidence="1">
    <location>
        <begin position="133"/>
        <end position="153"/>
    </location>
</feature>
<dbReference type="Proteomes" id="UP001157429">
    <property type="component" value="Segment"/>
</dbReference>